<evidence type="ECO:0000313" key="6">
    <source>
        <dbReference type="EMBL" id="EIY99543.1"/>
    </source>
</evidence>
<evidence type="ECO:0000256" key="4">
    <source>
        <dbReference type="ARBA" id="ARBA00022833"/>
    </source>
</evidence>
<dbReference type="SUPFAM" id="SSF56281">
    <property type="entry name" value="Metallo-hydrolase/oxidoreductase"/>
    <property type="match status" value="1"/>
</dbReference>
<dbReference type="Proteomes" id="UP000003879">
    <property type="component" value="Unassembled WGS sequence"/>
</dbReference>
<evidence type="ECO:0000256" key="1">
    <source>
        <dbReference type="ARBA" id="ARBA00001947"/>
    </source>
</evidence>
<name>A0A0E2AU47_BACFG</name>
<dbReference type="GO" id="GO:0016787">
    <property type="term" value="F:hydrolase activity"/>
    <property type="evidence" value="ECO:0007669"/>
    <property type="project" value="UniProtKB-KW"/>
</dbReference>
<evidence type="ECO:0000256" key="3">
    <source>
        <dbReference type="ARBA" id="ARBA00022801"/>
    </source>
</evidence>
<dbReference type="InterPro" id="IPR036866">
    <property type="entry name" value="RibonucZ/Hydroxyglut_hydro"/>
</dbReference>
<dbReference type="GO" id="GO:0046872">
    <property type="term" value="F:metal ion binding"/>
    <property type="evidence" value="ECO:0007669"/>
    <property type="project" value="UniProtKB-KW"/>
</dbReference>
<comment type="cofactor">
    <cofactor evidence="1">
        <name>Zn(2+)</name>
        <dbReference type="ChEBI" id="CHEBI:29105"/>
    </cofactor>
</comment>
<dbReference type="SMART" id="SM00849">
    <property type="entry name" value="Lactamase_B"/>
    <property type="match status" value="1"/>
</dbReference>
<dbReference type="PATRIC" id="fig|997883.3.peg.897"/>
<protein>
    <recommendedName>
        <fullName evidence="5">Metallo-beta-lactamase domain-containing protein</fullName>
    </recommendedName>
</protein>
<organism evidence="6 7">
    <name type="scientific">Bacteroides fragilis CL07T12C05</name>
    <dbReference type="NCBI Taxonomy" id="997883"/>
    <lineage>
        <taxon>Bacteria</taxon>
        <taxon>Pseudomonadati</taxon>
        <taxon>Bacteroidota</taxon>
        <taxon>Bacteroidia</taxon>
        <taxon>Bacteroidales</taxon>
        <taxon>Bacteroidaceae</taxon>
        <taxon>Bacteroides</taxon>
    </lineage>
</organism>
<dbReference type="Pfam" id="PF00753">
    <property type="entry name" value="Lactamase_B"/>
    <property type="match status" value="1"/>
</dbReference>
<keyword evidence="2" id="KW-0479">Metal-binding</keyword>
<sequence>MEVVRFVNSVFESNTYLIKDDCQSQCYLVDCGDPKPILEELQRFDLELAAIFITHSHFDHIYGLNEVVSNIPFVKVYLSLHGKEGLFSDRLNMSRYHSTSFIYEYDDNIEVVGNNSVISLFGRDEIQMKTYETPGHDWSACCFQINNCLFTGDSYLPQHKVVTTFPKSNKREAEKSLEHIKKIAVGCNLYPGHGEIIYA</sequence>
<dbReference type="AlphaFoldDB" id="A0A0E2AU47"/>
<dbReference type="RefSeq" id="WP_005796130.1">
    <property type="nucleotide sequence ID" value="NZ_JH724215.1"/>
</dbReference>
<dbReference type="PANTHER" id="PTHR46233">
    <property type="entry name" value="HYDROXYACYLGLUTATHIONE HYDROLASE GLOC"/>
    <property type="match status" value="1"/>
</dbReference>
<keyword evidence="3" id="KW-0378">Hydrolase</keyword>
<dbReference type="PANTHER" id="PTHR46233:SF3">
    <property type="entry name" value="HYDROXYACYLGLUTATHIONE HYDROLASE GLOC"/>
    <property type="match status" value="1"/>
</dbReference>
<dbReference type="Gene3D" id="3.60.15.10">
    <property type="entry name" value="Ribonuclease Z/Hydroxyacylglutathione hydrolase-like"/>
    <property type="match status" value="1"/>
</dbReference>
<gene>
    <name evidence="6" type="ORF">HMPREF1056_00844</name>
</gene>
<accession>A0A0E2AU47</accession>
<evidence type="ECO:0000259" key="5">
    <source>
        <dbReference type="SMART" id="SM00849"/>
    </source>
</evidence>
<proteinExistence type="predicted"/>
<dbReference type="InterPro" id="IPR001279">
    <property type="entry name" value="Metallo-B-lactamas"/>
</dbReference>
<dbReference type="EMBL" id="AGXN01000005">
    <property type="protein sequence ID" value="EIY99543.1"/>
    <property type="molecule type" value="Genomic_DNA"/>
</dbReference>
<dbReference type="CDD" id="cd06262">
    <property type="entry name" value="metallo-hydrolase-like_MBL-fold"/>
    <property type="match status" value="1"/>
</dbReference>
<feature type="domain" description="Metallo-beta-lactamase" evidence="5">
    <location>
        <begin position="12"/>
        <end position="193"/>
    </location>
</feature>
<keyword evidence="4" id="KW-0862">Zinc</keyword>
<evidence type="ECO:0000256" key="2">
    <source>
        <dbReference type="ARBA" id="ARBA00022723"/>
    </source>
</evidence>
<reference evidence="6 7" key="1">
    <citation type="submission" date="2012-02" db="EMBL/GenBank/DDBJ databases">
        <title>The Genome Sequence of Bacteroides fragilis CL07T12C05.</title>
        <authorList>
            <consortium name="The Broad Institute Genome Sequencing Platform"/>
            <person name="Earl A."/>
            <person name="Ward D."/>
            <person name="Feldgarden M."/>
            <person name="Gevers D."/>
            <person name="Zitomersky N.L."/>
            <person name="Coyne M.J."/>
            <person name="Comstock L.E."/>
            <person name="Young S.K."/>
            <person name="Zeng Q."/>
            <person name="Gargeya S."/>
            <person name="Fitzgerald M."/>
            <person name="Haas B."/>
            <person name="Abouelleil A."/>
            <person name="Alvarado L."/>
            <person name="Arachchi H.M."/>
            <person name="Berlin A."/>
            <person name="Chapman S.B."/>
            <person name="Gearin G."/>
            <person name="Goldberg J."/>
            <person name="Griggs A."/>
            <person name="Gujja S."/>
            <person name="Hansen M."/>
            <person name="Heiman D."/>
            <person name="Howarth C."/>
            <person name="Larimer J."/>
            <person name="Lui A."/>
            <person name="MacDonald P.J.P."/>
            <person name="McCowen C."/>
            <person name="Montmayeur A."/>
            <person name="Murphy C."/>
            <person name="Neiman D."/>
            <person name="Pearson M."/>
            <person name="Priest M."/>
            <person name="Roberts A."/>
            <person name="Saif S."/>
            <person name="Shea T."/>
            <person name="Sisk P."/>
            <person name="Stolte C."/>
            <person name="Sykes S."/>
            <person name="Wortman J."/>
            <person name="Nusbaum C."/>
            <person name="Birren B."/>
        </authorList>
    </citation>
    <scope>NUCLEOTIDE SEQUENCE [LARGE SCALE GENOMIC DNA]</scope>
    <source>
        <strain evidence="6 7">CL07T12C05</strain>
    </source>
</reference>
<dbReference type="HOGENOM" id="CLU_030571_5_2_10"/>
<evidence type="ECO:0000313" key="7">
    <source>
        <dbReference type="Proteomes" id="UP000003879"/>
    </source>
</evidence>
<comment type="caution">
    <text evidence="6">The sequence shown here is derived from an EMBL/GenBank/DDBJ whole genome shotgun (WGS) entry which is preliminary data.</text>
</comment>
<dbReference type="InterPro" id="IPR051453">
    <property type="entry name" value="MBL_Glyoxalase_II"/>
</dbReference>